<proteinExistence type="predicted"/>
<dbReference type="Proteomes" id="UP000244929">
    <property type="component" value="Chromosome"/>
</dbReference>
<evidence type="ECO:0000313" key="4">
    <source>
        <dbReference type="Proteomes" id="UP000244929"/>
    </source>
</evidence>
<accession>A0A2S1QV67</accession>
<keyword evidence="4" id="KW-1185">Reference proteome</keyword>
<gene>
    <name evidence="3" type="ORF">HYN59_03535</name>
</gene>
<sequence>MKSIKQNIYKPAICFFLLLLPIITTAQDFGDGDGDGDDVNDEAQIDGYVTVTLIAGCALGYILIKRETKLS</sequence>
<feature type="chain" id="PRO_5015424148" description="Signal peptidase" evidence="2">
    <location>
        <begin position="27"/>
        <end position="71"/>
    </location>
</feature>
<organism evidence="3 4">
    <name type="scientific">Flavobacterium album</name>
    <dbReference type="NCBI Taxonomy" id="2175091"/>
    <lineage>
        <taxon>Bacteria</taxon>
        <taxon>Pseudomonadati</taxon>
        <taxon>Bacteroidota</taxon>
        <taxon>Flavobacteriia</taxon>
        <taxon>Flavobacteriales</taxon>
        <taxon>Flavobacteriaceae</taxon>
        <taxon>Flavobacterium</taxon>
    </lineage>
</organism>
<keyword evidence="2" id="KW-0732">Signal</keyword>
<evidence type="ECO:0000256" key="2">
    <source>
        <dbReference type="SAM" id="SignalP"/>
    </source>
</evidence>
<evidence type="ECO:0000256" key="1">
    <source>
        <dbReference type="SAM" id="Phobius"/>
    </source>
</evidence>
<name>A0A2S1QV67_9FLAO</name>
<keyword evidence="1" id="KW-0472">Membrane</keyword>
<keyword evidence="1" id="KW-0812">Transmembrane</keyword>
<dbReference type="AlphaFoldDB" id="A0A2S1QV67"/>
<keyword evidence="1" id="KW-1133">Transmembrane helix</keyword>
<evidence type="ECO:0000313" key="3">
    <source>
        <dbReference type="EMBL" id="AWH84239.1"/>
    </source>
</evidence>
<dbReference type="RefSeq" id="WP_108776948.1">
    <property type="nucleotide sequence ID" value="NZ_CP029186.1"/>
</dbReference>
<protein>
    <recommendedName>
        <fullName evidence="5">Signal peptidase</fullName>
    </recommendedName>
</protein>
<feature type="transmembrane region" description="Helical" evidence="1">
    <location>
        <begin position="45"/>
        <end position="64"/>
    </location>
</feature>
<dbReference type="KEGG" id="falb:HYN59_03535"/>
<feature type="signal peptide" evidence="2">
    <location>
        <begin position="1"/>
        <end position="26"/>
    </location>
</feature>
<dbReference type="EMBL" id="CP029186">
    <property type="protein sequence ID" value="AWH84239.1"/>
    <property type="molecule type" value="Genomic_DNA"/>
</dbReference>
<reference evidence="3 4" key="1">
    <citation type="submission" date="2018-04" db="EMBL/GenBank/DDBJ databases">
        <title>Genome sequencing of Flavobacterium sp. HYN0059.</title>
        <authorList>
            <person name="Yi H."/>
            <person name="Baek C."/>
        </authorList>
    </citation>
    <scope>NUCLEOTIDE SEQUENCE [LARGE SCALE GENOMIC DNA]</scope>
    <source>
        <strain evidence="3 4">HYN0059</strain>
    </source>
</reference>
<evidence type="ECO:0008006" key="5">
    <source>
        <dbReference type="Google" id="ProtNLM"/>
    </source>
</evidence>